<reference evidence="2" key="1">
    <citation type="submission" date="2018-06" db="EMBL/GenBank/DDBJ databases">
        <authorList>
            <person name="Zhirakovskaya E."/>
        </authorList>
    </citation>
    <scope>NUCLEOTIDE SEQUENCE</scope>
</reference>
<dbReference type="InterPro" id="IPR025310">
    <property type="entry name" value="DUF4164"/>
</dbReference>
<evidence type="ECO:0000313" key="2">
    <source>
        <dbReference type="EMBL" id="VAW21312.1"/>
    </source>
</evidence>
<proteinExistence type="predicted"/>
<gene>
    <name evidence="2" type="ORF">MNBD_ALPHA11-2372</name>
</gene>
<sequence length="98" mass="10744">MQDKPEGEEYVAAAQRVEQALSGLESSLRSLNGRVRSLSRIESDVAKIEMERAKLASELGAVSVRAKKLDKGASEVSRRLVSAMEEVKSVLEQEEKPS</sequence>
<evidence type="ECO:0000256" key="1">
    <source>
        <dbReference type="SAM" id="Coils"/>
    </source>
</evidence>
<dbReference type="AlphaFoldDB" id="A0A3B0U469"/>
<evidence type="ECO:0008006" key="3">
    <source>
        <dbReference type="Google" id="ProtNLM"/>
    </source>
</evidence>
<protein>
    <recommendedName>
        <fullName evidence="3">DUF4164 family protein</fullName>
    </recommendedName>
</protein>
<dbReference type="Pfam" id="PF13747">
    <property type="entry name" value="DUF4164"/>
    <property type="match status" value="1"/>
</dbReference>
<dbReference type="EMBL" id="UOEQ01000341">
    <property type="protein sequence ID" value="VAW21312.1"/>
    <property type="molecule type" value="Genomic_DNA"/>
</dbReference>
<accession>A0A3B0U469</accession>
<feature type="coiled-coil region" evidence="1">
    <location>
        <begin position="14"/>
        <end position="58"/>
    </location>
</feature>
<keyword evidence="1" id="KW-0175">Coiled coil</keyword>
<organism evidence="2">
    <name type="scientific">hydrothermal vent metagenome</name>
    <dbReference type="NCBI Taxonomy" id="652676"/>
    <lineage>
        <taxon>unclassified sequences</taxon>
        <taxon>metagenomes</taxon>
        <taxon>ecological metagenomes</taxon>
    </lineage>
</organism>
<name>A0A3B0U469_9ZZZZ</name>